<evidence type="ECO:0000259" key="6">
    <source>
        <dbReference type="Pfam" id="PF08100"/>
    </source>
</evidence>
<dbReference type="Pfam" id="PF00891">
    <property type="entry name" value="Methyltransf_2"/>
    <property type="match status" value="1"/>
</dbReference>
<dbReference type="InterPro" id="IPR016461">
    <property type="entry name" value="COMT-like"/>
</dbReference>
<dbReference type="GO" id="GO:0008171">
    <property type="term" value="F:O-methyltransferase activity"/>
    <property type="evidence" value="ECO:0007669"/>
    <property type="project" value="InterPro"/>
</dbReference>
<name>A0AAI8VAJ4_9PEZI</name>
<feature type="compositionally biased region" description="Basic and acidic residues" evidence="4">
    <location>
        <begin position="35"/>
        <end position="45"/>
    </location>
</feature>
<dbReference type="GO" id="GO:0032259">
    <property type="term" value="P:methylation"/>
    <property type="evidence" value="ECO:0007669"/>
    <property type="project" value="UniProtKB-KW"/>
</dbReference>
<feature type="domain" description="O-methyltransferase dimerisation" evidence="6">
    <location>
        <begin position="146"/>
        <end position="218"/>
    </location>
</feature>
<proteinExistence type="predicted"/>
<dbReference type="SUPFAM" id="SSF53335">
    <property type="entry name" value="S-adenosyl-L-methionine-dependent methyltransferases"/>
    <property type="match status" value="1"/>
</dbReference>
<evidence type="ECO:0000313" key="7">
    <source>
        <dbReference type="EMBL" id="CAJ2504087.1"/>
    </source>
</evidence>
<reference evidence="7" key="1">
    <citation type="submission" date="2023-10" db="EMBL/GenBank/DDBJ databases">
        <authorList>
            <person name="Hackl T."/>
        </authorList>
    </citation>
    <scope>NUCLEOTIDE SEQUENCE</scope>
</reference>
<dbReference type="PANTHER" id="PTHR43712:SF16">
    <property type="entry name" value="O-METHYLTRANSFERASE ELCB"/>
    <property type="match status" value="1"/>
</dbReference>
<comment type="caution">
    <text evidence="7">The sequence shown here is derived from an EMBL/GenBank/DDBJ whole genome shotgun (WGS) entry which is preliminary data.</text>
</comment>
<keyword evidence="3" id="KW-0949">S-adenosyl-L-methionine</keyword>
<dbReference type="Gene3D" id="1.10.10.10">
    <property type="entry name" value="Winged helix-like DNA-binding domain superfamily/Winged helix DNA-binding domain"/>
    <property type="match status" value="1"/>
</dbReference>
<keyword evidence="8" id="KW-1185">Reference proteome</keyword>
<dbReference type="InterPro" id="IPR036388">
    <property type="entry name" value="WH-like_DNA-bd_sf"/>
</dbReference>
<dbReference type="PROSITE" id="PS51683">
    <property type="entry name" value="SAM_OMT_II"/>
    <property type="match status" value="1"/>
</dbReference>
<keyword evidence="2" id="KW-0808">Transferase</keyword>
<feature type="domain" description="O-methyltransferase C-terminal" evidence="5">
    <location>
        <begin position="316"/>
        <end position="466"/>
    </location>
</feature>
<evidence type="ECO:0000256" key="3">
    <source>
        <dbReference type="ARBA" id="ARBA00022691"/>
    </source>
</evidence>
<dbReference type="EMBL" id="CAUWAG010000006">
    <property type="protein sequence ID" value="CAJ2504087.1"/>
    <property type="molecule type" value="Genomic_DNA"/>
</dbReference>
<dbReference type="PANTHER" id="PTHR43712">
    <property type="entry name" value="PUTATIVE (AFU_ORTHOLOGUE AFUA_4G14580)-RELATED"/>
    <property type="match status" value="1"/>
</dbReference>
<dbReference type="AlphaFoldDB" id="A0AAI8VAJ4"/>
<evidence type="ECO:0000259" key="5">
    <source>
        <dbReference type="Pfam" id="PF00891"/>
    </source>
</evidence>
<feature type="region of interest" description="Disordered" evidence="4">
    <location>
        <begin position="16"/>
        <end position="70"/>
    </location>
</feature>
<evidence type="ECO:0000256" key="2">
    <source>
        <dbReference type="ARBA" id="ARBA00022679"/>
    </source>
</evidence>
<keyword evidence="1" id="KW-0489">Methyltransferase</keyword>
<organism evidence="7 8">
    <name type="scientific">Anthostomella pinea</name>
    <dbReference type="NCBI Taxonomy" id="933095"/>
    <lineage>
        <taxon>Eukaryota</taxon>
        <taxon>Fungi</taxon>
        <taxon>Dikarya</taxon>
        <taxon>Ascomycota</taxon>
        <taxon>Pezizomycotina</taxon>
        <taxon>Sordariomycetes</taxon>
        <taxon>Xylariomycetidae</taxon>
        <taxon>Xylariales</taxon>
        <taxon>Xylariaceae</taxon>
        <taxon>Anthostomella</taxon>
    </lineage>
</organism>
<dbReference type="SUPFAM" id="SSF46785">
    <property type="entry name" value="Winged helix' DNA-binding domain"/>
    <property type="match status" value="1"/>
</dbReference>
<evidence type="ECO:0000256" key="1">
    <source>
        <dbReference type="ARBA" id="ARBA00022603"/>
    </source>
</evidence>
<dbReference type="InterPro" id="IPR001077">
    <property type="entry name" value="COMT_C"/>
</dbReference>
<protein>
    <submittedName>
        <fullName evidence="7">Uu.00g114810.m01.CDS01</fullName>
    </submittedName>
</protein>
<evidence type="ECO:0000313" key="8">
    <source>
        <dbReference type="Proteomes" id="UP001295740"/>
    </source>
</evidence>
<dbReference type="InterPro" id="IPR012967">
    <property type="entry name" value="COMT_dimerisation"/>
</dbReference>
<accession>A0AAI8VAJ4</accession>
<dbReference type="Pfam" id="PF08100">
    <property type="entry name" value="Dimerisation"/>
    <property type="match status" value="1"/>
</dbReference>
<dbReference type="InterPro" id="IPR029063">
    <property type="entry name" value="SAM-dependent_MTases_sf"/>
</dbReference>
<evidence type="ECO:0000256" key="4">
    <source>
        <dbReference type="SAM" id="MobiDB-lite"/>
    </source>
</evidence>
<dbReference type="Proteomes" id="UP001295740">
    <property type="component" value="Unassembled WGS sequence"/>
</dbReference>
<sequence length="507" mass="56626">MVRHILATWLQQLSPTAKPEMDTASGNYSPPTTPEIEKDKHEKHNTMGAQNGISRPSHPNGKPSVSSHSRIGALAQQIATETGKVEAYFEKRGWPMPSFEVDSPDDFPKLPEDVSRCRREVIEATQELHDLMVGPRESVRWMAWDFMSTQCLQLINSYGIPKLVPVDGSITLPELQAKTTLDAINLARIIRYAITNHIFQEPSPGVIAHTAASRLLLEDDALQAWVGFNTEDIYPSSARVVDALTRHPEAMSLTRTGFNFAHDTVDKEPMFVTFGRDPARAKRMGQAMSSLTGGEGYEISYLVEGCDLSEADARGGTFVDVGGSHGFVCVDLALKHRNLRFVVQDLPQTVESAPSPLSADAQVARRISFQAHDFFTEQTVQGADVYFFRWIMHNYSTPYAVQILRSLVPALKPGARVIVNDHCLREPGAEEPWDERIVRGMDLVMMTLLNAQERDEEAFRRLFEMADEGFVFKGVTRPMGCRMSIIEAVWKPHEVDGPSSNLRTESE</sequence>
<dbReference type="InterPro" id="IPR036390">
    <property type="entry name" value="WH_DNA-bd_sf"/>
</dbReference>
<dbReference type="Gene3D" id="3.40.50.150">
    <property type="entry name" value="Vaccinia Virus protein VP39"/>
    <property type="match status" value="1"/>
</dbReference>
<gene>
    <name evidence="7" type="ORF">KHLLAP_LOCUS4555</name>
</gene>